<feature type="region of interest" description="Disordered" evidence="1">
    <location>
        <begin position="429"/>
        <end position="456"/>
    </location>
</feature>
<dbReference type="SUPFAM" id="SSF56112">
    <property type="entry name" value="Protein kinase-like (PK-like)"/>
    <property type="match status" value="1"/>
</dbReference>
<feature type="region of interest" description="Disordered" evidence="1">
    <location>
        <begin position="555"/>
        <end position="582"/>
    </location>
</feature>
<feature type="region of interest" description="Disordered" evidence="1">
    <location>
        <begin position="62"/>
        <end position="86"/>
    </location>
</feature>
<evidence type="ECO:0000313" key="5">
    <source>
        <dbReference type="Proteomes" id="UP001054857"/>
    </source>
</evidence>
<feature type="signal peptide" evidence="2">
    <location>
        <begin position="1"/>
        <end position="34"/>
    </location>
</feature>
<dbReference type="InterPro" id="IPR000403">
    <property type="entry name" value="PI3/4_kinase_cat_dom"/>
</dbReference>
<feature type="region of interest" description="Disordered" evidence="1">
    <location>
        <begin position="100"/>
        <end position="163"/>
    </location>
</feature>
<feature type="chain" id="PRO_5042072932" description="PI3K/PI4K catalytic domain-containing protein" evidence="2">
    <location>
        <begin position="35"/>
        <end position="582"/>
    </location>
</feature>
<feature type="non-terminal residue" evidence="4">
    <location>
        <position position="1"/>
    </location>
</feature>
<evidence type="ECO:0000313" key="4">
    <source>
        <dbReference type="EMBL" id="GFR49181.1"/>
    </source>
</evidence>
<keyword evidence="2" id="KW-0732">Signal</keyword>
<protein>
    <recommendedName>
        <fullName evidence="3">PI3K/PI4K catalytic domain-containing protein</fullName>
    </recommendedName>
</protein>
<dbReference type="Pfam" id="PF00454">
    <property type="entry name" value="PI3_PI4_kinase"/>
    <property type="match status" value="1"/>
</dbReference>
<feature type="compositionally biased region" description="Polar residues" evidence="1">
    <location>
        <begin position="75"/>
        <end position="86"/>
    </location>
</feature>
<name>A0AAD3DW88_9CHLO</name>
<comment type="caution">
    <text evidence="4">The sequence shown here is derived from an EMBL/GenBank/DDBJ whole genome shotgun (WGS) entry which is preliminary data.</text>
</comment>
<sequence>MSPGQHTAFHFTMPSHLLLGVLLVLAGLIDTTKTAVYAQAAQAAPMLHVSQCRLCHRCHLGESPPPGRRPADLSDGNTAASADATSHANGALGTASSAAASGASASPANNNTAGIVDGDDTNASSSQVAASDSKRRQPEYDPELDPTIPIEFKPSSYLPQSTRQRRNLPVCSECYGCLHNLTHISDSSTFMNNTYSNEAGATSSWIFRANTNVTRSGEAVVKLYCLPLPKRPGAKLPQCRPARTAEVMRQLMAVDKLAQECGFTDIVPRMWLAPVRGVVPGIGFPIDWWGLWMEYVDGISLENFIHKGKPKRLPPPTIAGLLNDRLNRTRVLRAAVFDLLTSQCDRHAQNIFIQEDGNIVLIDNEACLQHMWLNCGFDSVLVPTTQKQEIVRLANHFVLKLPSKTTIVMPKGHADPQLLLDYRCNLPPQQQQQRQGGGRAGSSGGGKGQGGQRWGELGTAYPPDLAACLKRIADMTPRQVRSHFGFPDVRVATNLHTRATDMITRGFEWAAKYGAPQNAPPKRYRFQPPCCRVKVEAGRFACAHPWEPRWELPLGNPITGKDWDKDRPDPGTYPGGTWPEDE</sequence>
<organism evidence="4 5">
    <name type="scientific">Astrephomene gubernaculifera</name>
    <dbReference type="NCBI Taxonomy" id="47775"/>
    <lineage>
        <taxon>Eukaryota</taxon>
        <taxon>Viridiplantae</taxon>
        <taxon>Chlorophyta</taxon>
        <taxon>core chlorophytes</taxon>
        <taxon>Chlorophyceae</taxon>
        <taxon>CS clade</taxon>
        <taxon>Chlamydomonadales</taxon>
        <taxon>Astrephomenaceae</taxon>
        <taxon>Astrephomene</taxon>
    </lineage>
</organism>
<accession>A0AAD3DW88</accession>
<keyword evidence="5" id="KW-1185">Reference proteome</keyword>
<dbReference type="InterPro" id="IPR011009">
    <property type="entry name" value="Kinase-like_dom_sf"/>
</dbReference>
<reference evidence="4 5" key="1">
    <citation type="journal article" date="2021" name="Sci. Rep.">
        <title>Genome sequencing of the multicellular alga Astrephomene provides insights into convergent evolution of germ-soma differentiation.</title>
        <authorList>
            <person name="Yamashita S."/>
            <person name="Yamamoto K."/>
            <person name="Matsuzaki R."/>
            <person name="Suzuki S."/>
            <person name="Yamaguchi H."/>
            <person name="Hirooka S."/>
            <person name="Minakuchi Y."/>
            <person name="Miyagishima S."/>
            <person name="Kawachi M."/>
            <person name="Toyoda A."/>
            <person name="Nozaki H."/>
        </authorList>
    </citation>
    <scope>NUCLEOTIDE SEQUENCE [LARGE SCALE GENOMIC DNA]</scope>
    <source>
        <strain evidence="4 5">NIES-4017</strain>
    </source>
</reference>
<dbReference type="EMBL" id="BMAR01000028">
    <property type="protein sequence ID" value="GFR49181.1"/>
    <property type="molecule type" value="Genomic_DNA"/>
</dbReference>
<evidence type="ECO:0000256" key="2">
    <source>
        <dbReference type="SAM" id="SignalP"/>
    </source>
</evidence>
<evidence type="ECO:0000256" key="1">
    <source>
        <dbReference type="SAM" id="MobiDB-lite"/>
    </source>
</evidence>
<feature type="compositionally biased region" description="Gly residues" evidence="1">
    <location>
        <begin position="435"/>
        <end position="453"/>
    </location>
</feature>
<feature type="compositionally biased region" description="Polar residues" evidence="1">
    <location>
        <begin position="121"/>
        <end position="130"/>
    </location>
</feature>
<proteinExistence type="predicted"/>
<feature type="compositionally biased region" description="Low complexity" evidence="1">
    <location>
        <begin position="100"/>
        <end position="114"/>
    </location>
</feature>
<dbReference type="AlphaFoldDB" id="A0AAD3DW88"/>
<feature type="domain" description="PI3K/PI4K catalytic" evidence="3">
    <location>
        <begin position="342"/>
        <end position="393"/>
    </location>
</feature>
<evidence type="ECO:0000259" key="3">
    <source>
        <dbReference type="Pfam" id="PF00454"/>
    </source>
</evidence>
<dbReference type="Proteomes" id="UP001054857">
    <property type="component" value="Unassembled WGS sequence"/>
</dbReference>
<gene>
    <name evidence="4" type="ORF">Agub_g11205</name>
</gene>